<proteinExistence type="predicted"/>
<dbReference type="Proteomes" id="UP000199220">
    <property type="component" value="Unassembled WGS sequence"/>
</dbReference>
<dbReference type="EMBL" id="FNTX01000002">
    <property type="protein sequence ID" value="SEE88743.1"/>
    <property type="molecule type" value="Genomic_DNA"/>
</dbReference>
<reference evidence="2" key="1">
    <citation type="submission" date="2016-10" db="EMBL/GenBank/DDBJ databases">
        <authorList>
            <person name="Varghese N."/>
            <person name="Submissions S."/>
        </authorList>
    </citation>
    <scope>NUCLEOTIDE SEQUENCE [LARGE SCALE GENOMIC DNA]</scope>
    <source>
        <strain evidence="2">DSM 21368</strain>
    </source>
</reference>
<sequence length="352" mass="39039">MSISPTFESLRILLTSATPANGRHRRRIKWIGPDQSLAIARNQQNELELFILGPQLVALDQNVRERLVHDTWRGERGETFAANRLWLPAGDHFDAAAATVLIELLDHGRTHNMAGAFRRTEPLIALVLDEAAAENAALTGLAGELLVLLALMRAPTAPPSQALLACWLGSDRSSRDFQLGSVGVEVKTSTTSSSRHHIEGWYQVEPGVAADGSVESELYLLSLGIRWLQTSSEGHSIESLIQTIQEFLPQSLRLDLIRCVRDYGDRNFQIDDQGKVGQTALRRPFDTTFERLYDIADDRIRIPRSSDLSSFQELVHDSVKFQIQLPERVRGDRNPVVGLPSIVAAILNQASA</sequence>
<dbReference type="Pfam" id="PF14390">
    <property type="entry name" value="DUF4420"/>
    <property type="match status" value="1"/>
</dbReference>
<dbReference type="STRING" id="648782.SAMN04488554_3397"/>
<keyword evidence="2" id="KW-1185">Reference proteome</keyword>
<organism evidence="1 2">
    <name type="scientific">Ruania alba</name>
    <dbReference type="NCBI Taxonomy" id="648782"/>
    <lineage>
        <taxon>Bacteria</taxon>
        <taxon>Bacillati</taxon>
        <taxon>Actinomycetota</taxon>
        <taxon>Actinomycetes</taxon>
        <taxon>Micrococcales</taxon>
        <taxon>Ruaniaceae</taxon>
        <taxon>Ruania</taxon>
    </lineage>
</organism>
<name>A0A1H5MHS6_9MICO</name>
<dbReference type="AlphaFoldDB" id="A0A1H5MHS6"/>
<gene>
    <name evidence="1" type="ORF">SAMN04488554_3397</name>
</gene>
<accession>A0A1H5MHS6</accession>
<dbReference type="RefSeq" id="WP_175477177.1">
    <property type="nucleotide sequence ID" value="NZ_FNTX01000002.1"/>
</dbReference>
<evidence type="ECO:0000313" key="1">
    <source>
        <dbReference type="EMBL" id="SEE88743.1"/>
    </source>
</evidence>
<protein>
    <submittedName>
        <fullName evidence="1">Putative PD-(D/E)XK family member</fullName>
    </submittedName>
</protein>
<evidence type="ECO:0000313" key="2">
    <source>
        <dbReference type="Proteomes" id="UP000199220"/>
    </source>
</evidence>
<dbReference type="InterPro" id="IPR025534">
    <property type="entry name" value="DUF4420"/>
</dbReference>